<dbReference type="Proteomes" id="UP000010798">
    <property type="component" value="Chromosome"/>
</dbReference>
<dbReference type="OrthoDB" id="285633at2"/>
<feature type="region of interest" description="Disordered" evidence="1">
    <location>
        <begin position="118"/>
        <end position="148"/>
    </location>
</feature>
<dbReference type="AlphaFoldDB" id="L0D5P5"/>
<sequence>MKRSTAKAVAGHLARLVIMASVSLAPLACGSTGPGMAPVSGKVTYQGKPVPKGSITFASTAPEGRNATGQLDADGSYTLQTENPRDGALLGEYNVTIYAHDEPILDYIPKKPIPPKILSPTKYEKPETSGLKATVKSGSNTFDFDLTD</sequence>
<evidence type="ECO:0000313" key="3">
    <source>
        <dbReference type="EMBL" id="AGA24582.1"/>
    </source>
</evidence>
<evidence type="ECO:0000313" key="4">
    <source>
        <dbReference type="Proteomes" id="UP000010798"/>
    </source>
</evidence>
<proteinExistence type="predicted"/>
<name>L0D5P5_SINAD</name>
<organism evidence="3 4">
    <name type="scientific">Singulisphaera acidiphila (strain ATCC BAA-1392 / DSM 18658 / VKM B-2454 / MOB10)</name>
    <dbReference type="NCBI Taxonomy" id="886293"/>
    <lineage>
        <taxon>Bacteria</taxon>
        <taxon>Pseudomonadati</taxon>
        <taxon>Planctomycetota</taxon>
        <taxon>Planctomycetia</taxon>
        <taxon>Isosphaerales</taxon>
        <taxon>Isosphaeraceae</taxon>
        <taxon>Singulisphaera</taxon>
    </lineage>
</organism>
<gene>
    <name evidence="3" type="ordered locus">Sinac_0124</name>
</gene>
<feature type="region of interest" description="Disordered" evidence="1">
    <location>
        <begin position="59"/>
        <end position="84"/>
    </location>
</feature>
<dbReference type="RefSeq" id="WP_015243767.1">
    <property type="nucleotide sequence ID" value="NC_019892.1"/>
</dbReference>
<dbReference type="EMBL" id="CP003364">
    <property type="protein sequence ID" value="AGA24582.1"/>
    <property type="molecule type" value="Genomic_DNA"/>
</dbReference>
<keyword evidence="4" id="KW-1185">Reference proteome</keyword>
<dbReference type="HOGENOM" id="CLU_113730_1_1_0"/>
<feature type="chain" id="PRO_5003939879" description="Carboxypeptidase regulatory-like domain-containing protein" evidence="2">
    <location>
        <begin position="26"/>
        <end position="148"/>
    </location>
</feature>
<keyword evidence="2" id="KW-0732">Signal</keyword>
<protein>
    <recommendedName>
        <fullName evidence="5">Carboxypeptidase regulatory-like domain-containing protein</fullName>
    </recommendedName>
</protein>
<dbReference type="KEGG" id="saci:Sinac_0124"/>
<reference evidence="3 4" key="1">
    <citation type="submission" date="2012-02" db="EMBL/GenBank/DDBJ databases">
        <title>Complete sequence of chromosome of Singulisphaera acidiphila DSM 18658.</title>
        <authorList>
            <consortium name="US DOE Joint Genome Institute (JGI-PGF)"/>
            <person name="Lucas S."/>
            <person name="Copeland A."/>
            <person name="Lapidus A."/>
            <person name="Glavina del Rio T."/>
            <person name="Dalin E."/>
            <person name="Tice H."/>
            <person name="Bruce D."/>
            <person name="Goodwin L."/>
            <person name="Pitluck S."/>
            <person name="Peters L."/>
            <person name="Ovchinnikova G."/>
            <person name="Chertkov O."/>
            <person name="Kyrpides N."/>
            <person name="Mavromatis K."/>
            <person name="Ivanova N."/>
            <person name="Brettin T."/>
            <person name="Detter J.C."/>
            <person name="Han C."/>
            <person name="Larimer F."/>
            <person name="Land M."/>
            <person name="Hauser L."/>
            <person name="Markowitz V."/>
            <person name="Cheng J.-F."/>
            <person name="Hugenholtz P."/>
            <person name="Woyke T."/>
            <person name="Wu D."/>
            <person name="Tindall B."/>
            <person name="Pomrenke H."/>
            <person name="Brambilla E."/>
            <person name="Klenk H.-P."/>
            <person name="Eisen J.A."/>
        </authorList>
    </citation>
    <scope>NUCLEOTIDE SEQUENCE [LARGE SCALE GENOMIC DNA]</scope>
    <source>
        <strain evidence="4">ATCC BAA-1392 / DSM 18658 / VKM B-2454 / MOB10</strain>
    </source>
</reference>
<feature type="signal peptide" evidence="2">
    <location>
        <begin position="1"/>
        <end position="25"/>
    </location>
</feature>
<evidence type="ECO:0000256" key="2">
    <source>
        <dbReference type="SAM" id="SignalP"/>
    </source>
</evidence>
<evidence type="ECO:0000256" key="1">
    <source>
        <dbReference type="SAM" id="MobiDB-lite"/>
    </source>
</evidence>
<evidence type="ECO:0008006" key="5">
    <source>
        <dbReference type="Google" id="ProtNLM"/>
    </source>
</evidence>
<accession>L0D5P5</accession>